<dbReference type="Pfam" id="PF04773">
    <property type="entry name" value="FecR"/>
    <property type="match status" value="1"/>
</dbReference>
<dbReference type="AlphaFoldDB" id="A0AAJ5WVQ3"/>
<feature type="transmembrane region" description="Helical" evidence="1">
    <location>
        <begin position="98"/>
        <end position="118"/>
    </location>
</feature>
<gene>
    <name evidence="4" type="ORF">P0Y53_03130</name>
</gene>
<keyword evidence="1" id="KW-0812">Transmembrane</keyword>
<reference evidence="4" key="1">
    <citation type="submission" date="2023-03" db="EMBL/GenBank/DDBJ databases">
        <title>Andean soil-derived lignocellulolytic bacterial consortium as a source of novel taxa and putative plastic-active enzymes.</title>
        <authorList>
            <person name="Diaz-Garcia L."/>
            <person name="Chuvochina M."/>
            <person name="Feuerriegel G."/>
            <person name="Bunk B."/>
            <person name="Sproer C."/>
            <person name="Streit W.R."/>
            <person name="Rodriguez L.M."/>
            <person name="Overmann J."/>
            <person name="Jimenez D.J."/>
        </authorList>
    </citation>
    <scope>NUCLEOTIDE SEQUENCE</scope>
    <source>
        <strain evidence="4">MAG 7</strain>
    </source>
</reference>
<dbReference type="Gene3D" id="3.55.50.30">
    <property type="match status" value="1"/>
</dbReference>
<evidence type="ECO:0000313" key="5">
    <source>
        <dbReference type="Proteomes" id="UP001220610"/>
    </source>
</evidence>
<dbReference type="PANTHER" id="PTHR30273">
    <property type="entry name" value="PERIPLASMIC SIGNAL SENSOR AND SIGMA FACTOR ACTIVATOR FECR-RELATED"/>
    <property type="match status" value="1"/>
</dbReference>
<evidence type="ECO:0000259" key="3">
    <source>
        <dbReference type="Pfam" id="PF16344"/>
    </source>
</evidence>
<dbReference type="Proteomes" id="UP001220610">
    <property type="component" value="Chromosome"/>
</dbReference>
<feature type="domain" description="FecR protein" evidence="2">
    <location>
        <begin position="197"/>
        <end position="293"/>
    </location>
</feature>
<proteinExistence type="predicted"/>
<dbReference type="Pfam" id="PF16344">
    <property type="entry name" value="FecR_C"/>
    <property type="match status" value="1"/>
</dbReference>
<dbReference type="Gene3D" id="2.60.120.1440">
    <property type="match status" value="1"/>
</dbReference>
<name>A0AAJ5WVQ3_9BACT</name>
<keyword evidence="1" id="KW-1133">Transmembrane helix</keyword>
<feature type="domain" description="Protein FecR C-terminal" evidence="3">
    <location>
        <begin position="345"/>
        <end position="412"/>
    </location>
</feature>
<sequence length="415" mass="45397">MQDIIGRAAPLLIKDVCGTITSAEKAELVQLLGQELVDSLREEFTDVDRLQVALQAYAELERSSEARLSLHLSRIFPAAAHATILQEPVRRPRKMFRLLYAMAAASAILVVFLVIRFMNGSPSEAPVVKADSVRFKNDVAPGIEGAVLTLADGRQVSLDSAANGVVATQSGAEAVLKDGQLAYNLKGAGSGAVQYNTMTTPKGRQFSLLLPDGTRVWLNAASSIRYPTRFSGVERKVEVTGEAFFSVAQNVRSPFRVVVNNEAEVEVLGTSFNVMAYADERMVNTTLLEGAVRIRKTGGQEADSRNSVLLRPGQQAQVPMGLQLQSGIKVIPAPEGVTAWVDGELSFRRSSIQDVMRVLSRWYDIDVVYEPGKLNYSFMARISNKENLSEVLKMLELTGYVEFSIDGRTVTVRPK</sequence>
<evidence type="ECO:0000259" key="2">
    <source>
        <dbReference type="Pfam" id="PF04773"/>
    </source>
</evidence>
<keyword evidence="1" id="KW-0472">Membrane</keyword>
<dbReference type="PANTHER" id="PTHR30273:SF2">
    <property type="entry name" value="PROTEIN FECR"/>
    <property type="match status" value="1"/>
</dbReference>
<dbReference type="GO" id="GO:0016989">
    <property type="term" value="F:sigma factor antagonist activity"/>
    <property type="evidence" value="ECO:0007669"/>
    <property type="project" value="TreeGrafter"/>
</dbReference>
<protein>
    <submittedName>
        <fullName evidence="4">DUF4974 domain-containing protein</fullName>
    </submittedName>
</protein>
<dbReference type="InterPro" id="IPR032508">
    <property type="entry name" value="FecR_C"/>
</dbReference>
<dbReference type="InterPro" id="IPR006860">
    <property type="entry name" value="FecR"/>
</dbReference>
<dbReference type="EMBL" id="CP119311">
    <property type="protein sequence ID" value="WEK36482.1"/>
    <property type="molecule type" value="Genomic_DNA"/>
</dbReference>
<dbReference type="InterPro" id="IPR012373">
    <property type="entry name" value="Ferrdict_sens_TM"/>
</dbReference>
<evidence type="ECO:0000313" key="4">
    <source>
        <dbReference type="EMBL" id="WEK36482.1"/>
    </source>
</evidence>
<organism evidence="4 5">
    <name type="scientific">Candidatus Pseudobacter hemicellulosilyticus</name>
    <dbReference type="NCBI Taxonomy" id="3121375"/>
    <lineage>
        <taxon>Bacteria</taxon>
        <taxon>Pseudomonadati</taxon>
        <taxon>Bacteroidota</taxon>
        <taxon>Chitinophagia</taxon>
        <taxon>Chitinophagales</taxon>
        <taxon>Chitinophagaceae</taxon>
        <taxon>Pseudobacter</taxon>
    </lineage>
</organism>
<accession>A0AAJ5WVQ3</accession>
<evidence type="ECO:0000256" key="1">
    <source>
        <dbReference type="SAM" id="Phobius"/>
    </source>
</evidence>